<evidence type="ECO:0000256" key="2">
    <source>
        <dbReference type="SAM" id="MobiDB-lite"/>
    </source>
</evidence>
<gene>
    <name evidence="4" type="ORF">ACHAXA_011665</name>
</gene>
<protein>
    <recommendedName>
        <fullName evidence="3">Mnd1 HTH domain-containing protein</fullName>
    </recommendedName>
</protein>
<proteinExistence type="predicted"/>
<feature type="region of interest" description="Disordered" evidence="2">
    <location>
        <begin position="154"/>
        <end position="181"/>
    </location>
</feature>
<evidence type="ECO:0000256" key="1">
    <source>
        <dbReference type="SAM" id="Coils"/>
    </source>
</evidence>
<name>A0ABD3SEI2_9STRA</name>
<evidence type="ECO:0000313" key="4">
    <source>
        <dbReference type="EMBL" id="KAL3822950.1"/>
    </source>
</evidence>
<keyword evidence="5" id="KW-1185">Reference proteome</keyword>
<feature type="compositionally biased region" description="Basic and acidic residues" evidence="2">
    <location>
        <begin position="154"/>
        <end position="169"/>
    </location>
</feature>
<dbReference type="AlphaFoldDB" id="A0ABD3SEI2"/>
<comment type="caution">
    <text evidence="4">The sequence shown here is derived from an EMBL/GenBank/DDBJ whole genome shotgun (WGS) entry which is preliminary data.</text>
</comment>
<sequence>MSNKTVRMSMDEKRRAILAIYHNTKEVYTEKEIINLASKAGVNQNTIAEINQSLCDDGLVDKDKIGGSNYYWSFPAKKDRLLQLEHDEVMNKIETLRRNIKDAEARLADAKRGREDDDDGDEVGGRGVVAVVEDGTSCGTPRADECRQYRAREIAPERSEGGCESREGIRSGQGGGASMDG</sequence>
<dbReference type="EMBL" id="JALLPB020000050">
    <property type="protein sequence ID" value="KAL3822950.1"/>
    <property type="molecule type" value="Genomic_DNA"/>
</dbReference>
<accession>A0ABD3SEI2</accession>
<feature type="compositionally biased region" description="Gly residues" evidence="2">
    <location>
        <begin position="171"/>
        <end position="181"/>
    </location>
</feature>
<feature type="coiled-coil region" evidence="1">
    <location>
        <begin position="86"/>
        <end position="113"/>
    </location>
</feature>
<keyword evidence="1" id="KW-0175">Coiled coil</keyword>
<dbReference type="Proteomes" id="UP001530377">
    <property type="component" value="Unassembled WGS sequence"/>
</dbReference>
<reference evidence="4 5" key="1">
    <citation type="submission" date="2024-10" db="EMBL/GenBank/DDBJ databases">
        <title>Updated reference genomes for cyclostephanoid diatoms.</title>
        <authorList>
            <person name="Roberts W.R."/>
            <person name="Alverson A.J."/>
        </authorList>
    </citation>
    <scope>NUCLEOTIDE SEQUENCE [LARGE SCALE GENOMIC DNA]</scope>
    <source>
        <strain evidence="4 5">AJA228-03</strain>
    </source>
</reference>
<organism evidence="4 5">
    <name type="scientific">Cyclostephanos tholiformis</name>
    <dbReference type="NCBI Taxonomy" id="382380"/>
    <lineage>
        <taxon>Eukaryota</taxon>
        <taxon>Sar</taxon>
        <taxon>Stramenopiles</taxon>
        <taxon>Ochrophyta</taxon>
        <taxon>Bacillariophyta</taxon>
        <taxon>Coscinodiscophyceae</taxon>
        <taxon>Thalassiosirophycidae</taxon>
        <taxon>Stephanodiscales</taxon>
        <taxon>Stephanodiscaceae</taxon>
        <taxon>Cyclostephanos</taxon>
    </lineage>
</organism>
<dbReference type="Pfam" id="PF03962">
    <property type="entry name" value="Mnd1"/>
    <property type="match status" value="1"/>
</dbReference>
<feature type="domain" description="Mnd1 HTH" evidence="3">
    <location>
        <begin position="17"/>
        <end position="75"/>
    </location>
</feature>
<evidence type="ECO:0000313" key="5">
    <source>
        <dbReference type="Proteomes" id="UP001530377"/>
    </source>
</evidence>
<dbReference type="InterPro" id="IPR040453">
    <property type="entry name" value="Mnd1_HTH"/>
</dbReference>
<evidence type="ECO:0000259" key="3">
    <source>
        <dbReference type="Pfam" id="PF03962"/>
    </source>
</evidence>